<dbReference type="SMART" id="SM01007">
    <property type="entry name" value="Aldolase_II"/>
    <property type="match status" value="1"/>
</dbReference>
<dbReference type="EC" id="5.1.3.4" evidence="4"/>
<dbReference type="GO" id="GO:0046872">
    <property type="term" value="F:metal ion binding"/>
    <property type="evidence" value="ECO:0007669"/>
    <property type="project" value="UniProtKB-KW"/>
</dbReference>
<organism evidence="4">
    <name type="scientific">bioreactor metagenome</name>
    <dbReference type="NCBI Taxonomy" id="1076179"/>
    <lineage>
        <taxon>unclassified sequences</taxon>
        <taxon>metagenomes</taxon>
        <taxon>ecological metagenomes</taxon>
    </lineage>
</organism>
<sequence>MLMQKQREDIVRVGKLLYDRGLVQLCGGNISICDRETGMVAIKPSGKAYIDMQPEDVIVIDFNGKVIEGKTSPSIETPMHTEVYKARPDIKAIVHCHPPLAVAWSNKGKKYLRSVIAAMYMTNGAIMVAPYEDAGTKALADSAVKAIGKDGYGAILQAHGVICGSANSVFQAMEMCFVIEDAVKIAVVSELMGGETFYIDEQLGQAGGYDGMERIRKADLEG</sequence>
<evidence type="ECO:0000256" key="1">
    <source>
        <dbReference type="ARBA" id="ARBA00022723"/>
    </source>
</evidence>
<protein>
    <submittedName>
        <fullName evidence="4">L-ribulose-5-phosphate 4-epimerase</fullName>
        <ecNumber evidence="4">5.1.3.4</ecNumber>
    </submittedName>
</protein>
<name>A0A644Y5X2_9ZZZZ</name>
<dbReference type="PANTHER" id="PTHR22789">
    <property type="entry name" value="FUCULOSE PHOSPHATE ALDOLASE"/>
    <property type="match status" value="1"/>
</dbReference>
<dbReference type="GO" id="GO:0016832">
    <property type="term" value="F:aldehyde-lyase activity"/>
    <property type="evidence" value="ECO:0007669"/>
    <property type="project" value="TreeGrafter"/>
</dbReference>
<keyword evidence="4" id="KW-0413">Isomerase</keyword>
<accession>A0A644Y5X2</accession>
<dbReference type="GO" id="GO:0019323">
    <property type="term" value="P:pentose catabolic process"/>
    <property type="evidence" value="ECO:0007669"/>
    <property type="project" value="TreeGrafter"/>
</dbReference>
<dbReference type="InterPro" id="IPR001303">
    <property type="entry name" value="Aldolase_II/adducin_N"/>
</dbReference>
<reference evidence="4" key="1">
    <citation type="submission" date="2019-08" db="EMBL/GenBank/DDBJ databases">
        <authorList>
            <person name="Kucharzyk K."/>
            <person name="Murdoch R.W."/>
            <person name="Higgins S."/>
            <person name="Loffler F."/>
        </authorList>
    </citation>
    <scope>NUCLEOTIDE SEQUENCE</scope>
</reference>
<dbReference type="AlphaFoldDB" id="A0A644Y5X2"/>
<dbReference type="InterPro" id="IPR036409">
    <property type="entry name" value="Aldolase_II/adducin_N_sf"/>
</dbReference>
<dbReference type="GO" id="GO:0008742">
    <property type="term" value="F:L-ribulose-phosphate 4-epimerase activity"/>
    <property type="evidence" value="ECO:0007669"/>
    <property type="project" value="UniProtKB-EC"/>
</dbReference>
<dbReference type="Gene3D" id="3.40.225.10">
    <property type="entry name" value="Class II aldolase/adducin N-terminal domain"/>
    <property type="match status" value="1"/>
</dbReference>
<evidence type="ECO:0000259" key="3">
    <source>
        <dbReference type="SMART" id="SM01007"/>
    </source>
</evidence>
<dbReference type="Pfam" id="PF00596">
    <property type="entry name" value="Aldolase_II"/>
    <property type="match status" value="1"/>
</dbReference>
<comment type="caution">
    <text evidence="4">The sequence shown here is derived from an EMBL/GenBank/DDBJ whole genome shotgun (WGS) entry which is preliminary data.</text>
</comment>
<dbReference type="PANTHER" id="PTHR22789:SF0">
    <property type="entry name" value="3-OXO-TETRONATE 4-PHOSPHATE DECARBOXYLASE-RELATED"/>
    <property type="match status" value="1"/>
</dbReference>
<keyword evidence="2" id="KW-0456">Lyase</keyword>
<gene>
    <name evidence="4" type="primary">araD_1</name>
    <name evidence="4" type="ORF">SDC9_70061</name>
</gene>
<dbReference type="EMBL" id="VSSQ01004066">
    <property type="protein sequence ID" value="MPM23587.1"/>
    <property type="molecule type" value="Genomic_DNA"/>
</dbReference>
<keyword evidence="1" id="KW-0479">Metal-binding</keyword>
<evidence type="ECO:0000313" key="4">
    <source>
        <dbReference type="EMBL" id="MPM23587.1"/>
    </source>
</evidence>
<dbReference type="GO" id="GO:0005829">
    <property type="term" value="C:cytosol"/>
    <property type="evidence" value="ECO:0007669"/>
    <property type="project" value="TreeGrafter"/>
</dbReference>
<feature type="domain" description="Class II aldolase/adducin N-terminal" evidence="3">
    <location>
        <begin position="8"/>
        <end position="187"/>
    </location>
</feature>
<proteinExistence type="predicted"/>
<evidence type="ECO:0000256" key="2">
    <source>
        <dbReference type="ARBA" id="ARBA00023239"/>
    </source>
</evidence>
<dbReference type="SUPFAM" id="SSF53639">
    <property type="entry name" value="AraD/HMP-PK domain-like"/>
    <property type="match status" value="1"/>
</dbReference>
<dbReference type="InterPro" id="IPR050197">
    <property type="entry name" value="Aldolase_class_II_sugar_metab"/>
</dbReference>